<sequence length="155" mass="17070">MVLFCPHCKDHIQGLWVVKKSRESVQNRANGSGSKLLPAAAAASCEARKRERQVQQSGAEVRRIGDGARSVIFPGLILLLLEILECESAVDGFEVSWSHLENGPRVEIAVSNTDQNAHRQAVVCGNCGYIQVKGGLRLAVYFLVLSMKKLERREV</sequence>
<gene>
    <name evidence="1" type="ORF">CSSPJE1EN2_LOCUS20786</name>
</gene>
<dbReference type="Proteomes" id="UP001497522">
    <property type="component" value="Chromosome 7"/>
</dbReference>
<dbReference type="EMBL" id="OZ023708">
    <property type="protein sequence ID" value="CAK9879222.1"/>
    <property type="molecule type" value="Genomic_DNA"/>
</dbReference>
<proteinExistence type="predicted"/>
<evidence type="ECO:0000313" key="2">
    <source>
        <dbReference type="Proteomes" id="UP001497522"/>
    </source>
</evidence>
<accession>A0ABP1BSH1</accession>
<reference evidence="1" key="1">
    <citation type="submission" date="2024-03" db="EMBL/GenBank/DDBJ databases">
        <authorList>
            <consortium name="ELIXIR-Norway"/>
            <consortium name="Elixir Norway"/>
        </authorList>
    </citation>
    <scope>NUCLEOTIDE SEQUENCE</scope>
</reference>
<protein>
    <submittedName>
        <fullName evidence="1">Uncharacterized protein</fullName>
    </submittedName>
</protein>
<name>A0ABP1BSH1_9BRYO</name>
<keyword evidence="2" id="KW-1185">Reference proteome</keyword>
<organism evidence="1 2">
    <name type="scientific">Sphagnum jensenii</name>
    <dbReference type="NCBI Taxonomy" id="128206"/>
    <lineage>
        <taxon>Eukaryota</taxon>
        <taxon>Viridiplantae</taxon>
        <taxon>Streptophyta</taxon>
        <taxon>Embryophyta</taxon>
        <taxon>Bryophyta</taxon>
        <taxon>Sphagnophytina</taxon>
        <taxon>Sphagnopsida</taxon>
        <taxon>Sphagnales</taxon>
        <taxon>Sphagnaceae</taxon>
        <taxon>Sphagnum</taxon>
    </lineage>
</organism>
<evidence type="ECO:0000313" key="1">
    <source>
        <dbReference type="EMBL" id="CAK9879222.1"/>
    </source>
</evidence>